<keyword evidence="4" id="KW-0472">Membrane</keyword>
<evidence type="ECO:0000256" key="4">
    <source>
        <dbReference type="ARBA" id="ARBA00023136"/>
    </source>
</evidence>
<feature type="compositionally biased region" description="Low complexity" evidence="5">
    <location>
        <begin position="104"/>
        <end position="115"/>
    </location>
</feature>
<keyword evidence="3" id="KW-1133">Transmembrane helix</keyword>
<dbReference type="InterPro" id="IPR022764">
    <property type="entry name" value="Peptidase_S54_rhomboid_dom"/>
</dbReference>
<keyword evidence="2" id="KW-0812">Transmembrane</keyword>
<dbReference type="GO" id="GO:0016020">
    <property type="term" value="C:membrane"/>
    <property type="evidence" value="ECO:0007669"/>
    <property type="project" value="UniProtKB-SubCell"/>
</dbReference>
<dbReference type="SUPFAM" id="SSF144091">
    <property type="entry name" value="Rhomboid-like"/>
    <property type="match status" value="1"/>
</dbReference>
<evidence type="ECO:0000256" key="3">
    <source>
        <dbReference type="ARBA" id="ARBA00022989"/>
    </source>
</evidence>
<dbReference type="GO" id="GO:0004252">
    <property type="term" value="F:serine-type endopeptidase activity"/>
    <property type="evidence" value="ECO:0007669"/>
    <property type="project" value="InterPro"/>
</dbReference>
<proteinExistence type="predicted"/>
<gene>
    <name evidence="7" type="ORF">ASEP1449_LOCUS13035</name>
</gene>
<comment type="subcellular location">
    <subcellularLocation>
        <location evidence="1">Membrane</location>
        <topology evidence="1">Multi-pass membrane protein</topology>
    </subcellularLocation>
</comment>
<dbReference type="InterPro" id="IPR035952">
    <property type="entry name" value="Rhomboid-like_sf"/>
</dbReference>
<dbReference type="AlphaFoldDB" id="A0A7S2UKK0"/>
<feature type="compositionally biased region" description="Basic residues" evidence="5">
    <location>
        <begin position="90"/>
        <end position="103"/>
    </location>
</feature>
<evidence type="ECO:0000256" key="2">
    <source>
        <dbReference type="ARBA" id="ARBA00022692"/>
    </source>
</evidence>
<dbReference type="EMBL" id="HBHQ01019440">
    <property type="protein sequence ID" value="CAD9821201.1"/>
    <property type="molecule type" value="Transcribed_RNA"/>
</dbReference>
<dbReference type="Pfam" id="PF01694">
    <property type="entry name" value="Rhomboid"/>
    <property type="match status" value="1"/>
</dbReference>
<feature type="region of interest" description="Disordered" evidence="5">
    <location>
        <begin position="84"/>
        <end position="115"/>
    </location>
</feature>
<evidence type="ECO:0000313" key="7">
    <source>
        <dbReference type="EMBL" id="CAD9821201.1"/>
    </source>
</evidence>
<name>A0A7S2UKK0_9STRA</name>
<evidence type="ECO:0000259" key="6">
    <source>
        <dbReference type="Pfam" id="PF01694"/>
    </source>
</evidence>
<sequence>MIIMNVVVGSISPMIDNWGHIGGALGGAAMAYVFGPRIMVAQLPSGQRIMVDKPIARLPRPIEAIPETIGNGINRLTKGLHIPSVGLGHGSRKRQQYRERRRSSLPIRSIRPSAY</sequence>
<evidence type="ECO:0000256" key="1">
    <source>
        <dbReference type="ARBA" id="ARBA00004141"/>
    </source>
</evidence>
<reference evidence="7" key="1">
    <citation type="submission" date="2021-01" db="EMBL/GenBank/DDBJ databases">
        <authorList>
            <person name="Corre E."/>
            <person name="Pelletier E."/>
            <person name="Niang G."/>
            <person name="Scheremetjew M."/>
            <person name="Finn R."/>
            <person name="Kale V."/>
            <person name="Holt S."/>
            <person name="Cochrane G."/>
            <person name="Meng A."/>
            <person name="Brown T."/>
            <person name="Cohen L."/>
        </authorList>
    </citation>
    <scope>NUCLEOTIDE SEQUENCE</scope>
    <source>
        <strain evidence="7">CCMP2084</strain>
    </source>
</reference>
<evidence type="ECO:0000256" key="5">
    <source>
        <dbReference type="SAM" id="MobiDB-lite"/>
    </source>
</evidence>
<accession>A0A7S2UKK0</accession>
<organism evidence="7">
    <name type="scientific">Attheya septentrionalis</name>
    <dbReference type="NCBI Taxonomy" id="420275"/>
    <lineage>
        <taxon>Eukaryota</taxon>
        <taxon>Sar</taxon>
        <taxon>Stramenopiles</taxon>
        <taxon>Ochrophyta</taxon>
        <taxon>Bacillariophyta</taxon>
        <taxon>Coscinodiscophyceae</taxon>
        <taxon>Chaetocerotophycidae</taxon>
        <taxon>Chaetocerotales</taxon>
        <taxon>Attheyaceae</taxon>
        <taxon>Attheya</taxon>
    </lineage>
</organism>
<protein>
    <recommendedName>
        <fullName evidence="6">Peptidase S54 rhomboid domain-containing protein</fullName>
    </recommendedName>
</protein>
<feature type="domain" description="Peptidase S54 rhomboid" evidence="6">
    <location>
        <begin position="1"/>
        <end position="36"/>
    </location>
</feature>